<organism evidence="2 3">
    <name type="scientific">Nocardia terrae</name>
    <dbReference type="NCBI Taxonomy" id="2675851"/>
    <lineage>
        <taxon>Bacteria</taxon>
        <taxon>Bacillati</taxon>
        <taxon>Actinomycetota</taxon>
        <taxon>Actinomycetes</taxon>
        <taxon>Mycobacteriales</taxon>
        <taxon>Nocardiaceae</taxon>
        <taxon>Nocardia</taxon>
    </lineage>
</organism>
<accession>A0A7K1V1D9</accession>
<feature type="region of interest" description="Disordered" evidence="1">
    <location>
        <begin position="41"/>
        <end position="78"/>
    </location>
</feature>
<evidence type="ECO:0000313" key="2">
    <source>
        <dbReference type="EMBL" id="MVU80394.1"/>
    </source>
</evidence>
<gene>
    <name evidence="2" type="ORF">GPX89_24485</name>
</gene>
<protein>
    <recommendedName>
        <fullName evidence="4">RNA polymerase sigma-70 region 2 domain-containing protein</fullName>
    </recommendedName>
</protein>
<proteinExistence type="predicted"/>
<keyword evidence="3" id="KW-1185">Reference proteome</keyword>
<dbReference type="AlphaFoldDB" id="A0A7K1V1D9"/>
<evidence type="ECO:0008006" key="4">
    <source>
        <dbReference type="Google" id="ProtNLM"/>
    </source>
</evidence>
<evidence type="ECO:0000313" key="3">
    <source>
        <dbReference type="Proteomes" id="UP000466794"/>
    </source>
</evidence>
<dbReference type="EMBL" id="WRPP01000005">
    <property type="protein sequence ID" value="MVU80394.1"/>
    <property type="molecule type" value="Genomic_DNA"/>
</dbReference>
<comment type="caution">
    <text evidence="2">The sequence shown here is derived from an EMBL/GenBank/DDBJ whole genome shotgun (WGS) entry which is preliminary data.</text>
</comment>
<sequence length="78" mass="8629">MAVIRGVAGFEGRAALKTWVFRTLVNTAKKRGIAESRTIPFTTLAPEDEEEPSAPRACRTRPAPHCWARSGPGHTERR</sequence>
<evidence type="ECO:0000256" key="1">
    <source>
        <dbReference type="SAM" id="MobiDB-lite"/>
    </source>
</evidence>
<dbReference type="Proteomes" id="UP000466794">
    <property type="component" value="Unassembled WGS sequence"/>
</dbReference>
<name>A0A7K1V1D9_9NOCA</name>
<reference evidence="2 3" key="1">
    <citation type="submission" date="2019-12" db="EMBL/GenBank/DDBJ databases">
        <title>Nocardia sp. nov. ET3-3 isolated from soil.</title>
        <authorList>
            <person name="Kanchanasin P."/>
            <person name="Tanasupawat S."/>
            <person name="Yuki M."/>
            <person name="Kudo T."/>
        </authorList>
    </citation>
    <scope>NUCLEOTIDE SEQUENCE [LARGE SCALE GENOMIC DNA]</scope>
    <source>
        <strain evidence="2 3">ET3-3</strain>
    </source>
</reference>